<evidence type="ECO:0000313" key="4">
    <source>
        <dbReference type="Proteomes" id="UP000251800"/>
    </source>
</evidence>
<dbReference type="AlphaFoldDB" id="A0A363UKR1"/>
<dbReference type="RefSeq" id="WP_109720230.1">
    <property type="nucleotide sequence ID" value="NZ_QEQK01000007.1"/>
</dbReference>
<protein>
    <submittedName>
        <fullName evidence="3">DUF4423 domain-containing protein</fullName>
    </submittedName>
</protein>
<keyword evidence="4" id="KW-1185">Reference proteome</keyword>
<evidence type="ECO:0000259" key="2">
    <source>
        <dbReference type="Pfam" id="PF14394"/>
    </source>
</evidence>
<name>A0A363UKR1_9GAMM</name>
<reference evidence="3 4" key="1">
    <citation type="submission" date="2018-05" db="EMBL/GenBank/DDBJ databases">
        <title>Abyssibacter profundi OUC007T gen. nov., sp. nov, a marine bacterium isolated from seawater of the Mariana Trench.</title>
        <authorList>
            <person name="Zhou S."/>
        </authorList>
    </citation>
    <scope>NUCLEOTIDE SEQUENCE [LARGE SCALE GENOMIC DNA]</scope>
    <source>
        <strain evidence="3 4">OUC007</strain>
    </source>
</reference>
<dbReference type="GO" id="GO:0003677">
    <property type="term" value="F:DNA binding"/>
    <property type="evidence" value="ECO:0007669"/>
    <property type="project" value="InterPro"/>
</dbReference>
<dbReference type="SUPFAM" id="SSF47413">
    <property type="entry name" value="lambda repressor-like DNA-binding domains"/>
    <property type="match status" value="1"/>
</dbReference>
<dbReference type="Pfam" id="PF14394">
    <property type="entry name" value="DUF4423"/>
    <property type="match status" value="1"/>
</dbReference>
<gene>
    <name evidence="3" type="ORF">DEH80_09365</name>
</gene>
<proteinExistence type="predicted"/>
<organism evidence="3 4">
    <name type="scientific">Abyssibacter profundi</name>
    <dbReference type="NCBI Taxonomy" id="2182787"/>
    <lineage>
        <taxon>Bacteria</taxon>
        <taxon>Pseudomonadati</taxon>
        <taxon>Pseudomonadota</taxon>
        <taxon>Gammaproteobacteria</taxon>
        <taxon>Chromatiales</taxon>
        <taxon>Oceanococcaceae</taxon>
        <taxon>Abyssibacter</taxon>
    </lineage>
</organism>
<feature type="region of interest" description="Disordered" evidence="1">
    <location>
        <begin position="324"/>
        <end position="348"/>
    </location>
</feature>
<dbReference type="InterPro" id="IPR025537">
    <property type="entry name" value="DUF4423"/>
</dbReference>
<sequence length="348" mass="38648">MSDDYDLHAISRELLRSWRGQRSQPAQSRRLGYRSNVVYAWEAGRRFPTAAEALRAAGLGERSAVRIWESFYGARPGWLDHIAPDTPAGVVAALNDLRGRTPIDDIATRAGLSRFAVSRALSGQTQPRLPTFLALIDALSLRLLDWLAAAAPIQSLPSVGPAWSRLEAQRRAAYALPWTQAVLRVIELQAYQRLPVHEPGWIAKRIGLPPQVEADCLTALEAGGQISWDGRRWQLSGSEALDTRRDRALGVRNKQFWAQTALDQLSADSDGLFSYNVFSVSERDVERLRRLHLGYFRQLRSIVAESTPAERVLVANVQLFALDQGPLGPPARPTTPVRPNPQPIEGED</sequence>
<dbReference type="OrthoDB" id="5495041at2"/>
<dbReference type="Proteomes" id="UP000251800">
    <property type="component" value="Unassembled WGS sequence"/>
</dbReference>
<feature type="compositionally biased region" description="Pro residues" evidence="1">
    <location>
        <begin position="327"/>
        <end position="342"/>
    </location>
</feature>
<comment type="caution">
    <text evidence="3">The sequence shown here is derived from an EMBL/GenBank/DDBJ whole genome shotgun (WGS) entry which is preliminary data.</text>
</comment>
<evidence type="ECO:0000256" key="1">
    <source>
        <dbReference type="SAM" id="MobiDB-lite"/>
    </source>
</evidence>
<accession>A0A363UKR1</accession>
<dbReference type="InterPro" id="IPR010982">
    <property type="entry name" value="Lambda_DNA-bd_dom_sf"/>
</dbReference>
<evidence type="ECO:0000313" key="3">
    <source>
        <dbReference type="EMBL" id="PWN56015.1"/>
    </source>
</evidence>
<dbReference type="EMBL" id="QEQK01000007">
    <property type="protein sequence ID" value="PWN56015.1"/>
    <property type="molecule type" value="Genomic_DNA"/>
</dbReference>
<feature type="domain" description="DUF4423" evidence="2">
    <location>
        <begin position="163"/>
        <end position="322"/>
    </location>
</feature>